<evidence type="ECO:0000313" key="1">
    <source>
        <dbReference type="EMBL" id="CAH0058416.1"/>
    </source>
</evidence>
<name>A0A9P0EP98_9HYPO</name>
<protein>
    <submittedName>
        <fullName evidence="1">Uncharacterized protein</fullName>
    </submittedName>
</protein>
<keyword evidence="2" id="KW-1185">Reference proteome</keyword>
<organism evidence="1 2">
    <name type="scientific">Clonostachys solani</name>
    <dbReference type="NCBI Taxonomy" id="160281"/>
    <lineage>
        <taxon>Eukaryota</taxon>
        <taxon>Fungi</taxon>
        <taxon>Dikarya</taxon>
        <taxon>Ascomycota</taxon>
        <taxon>Pezizomycotina</taxon>
        <taxon>Sordariomycetes</taxon>
        <taxon>Hypocreomycetidae</taxon>
        <taxon>Hypocreales</taxon>
        <taxon>Bionectriaceae</taxon>
        <taxon>Clonostachys</taxon>
    </lineage>
</organism>
<dbReference type="AlphaFoldDB" id="A0A9P0EP98"/>
<proteinExistence type="predicted"/>
<gene>
    <name evidence="1" type="ORF">CSOL1703_00008899</name>
</gene>
<dbReference type="EMBL" id="CABFOC020000082">
    <property type="protein sequence ID" value="CAH0058416.1"/>
    <property type="molecule type" value="Genomic_DNA"/>
</dbReference>
<evidence type="ECO:0000313" key="2">
    <source>
        <dbReference type="Proteomes" id="UP000775872"/>
    </source>
</evidence>
<sequence>MKACVVGEELIGQVVLALACDVERLGKVEVGMKELGQRRCKIVEKPACLGAGVWRGIPNKEASGIQGLGKGHDVVQADKTMRGSISKDAIDASRASYAAARVCAHGGVKPVVRCHRRTGAGARRGGILVAVAAGVEG</sequence>
<dbReference type="PROSITE" id="PS51257">
    <property type="entry name" value="PROKAR_LIPOPROTEIN"/>
    <property type="match status" value="1"/>
</dbReference>
<reference evidence="1" key="1">
    <citation type="submission" date="2021-10" db="EMBL/GenBank/DDBJ databases">
        <authorList>
            <person name="Piombo E."/>
        </authorList>
    </citation>
    <scope>NUCLEOTIDE SEQUENCE</scope>
</reference>
<comment type="caution">
    <text evidence="1">The sequence shown here is derived from an EMBL/GenBank/DDBJ whole genome shotgun (WGS) entry which is preliminary data.</text>
</comment>
<accession>A0A9P0EP98</accession>
<dbReference type="Proteomes" id="UP000775872">
    <property type="component" value="Unassembled WGS sequence"/>
</dbReference>